<dbReference type="InterPro" id="IPR002925">
    <property type="entry name" value="Dienelactn_hydro"/>
</dbReference>
<dbReference type="RefSeq" id="WP_260794817.1">
    <property type="nucleotide sequence ID" value="NZ_CP093313.1"/>
</dbReference>
<dbReference type="Gene3D" id="3.40.50.1820">
    <property type="entry name" value="alpha/beta hydrolase"/>
    <property type="match status" value="1"/>
</dbReference>
<dbReference type="Pfam" id="PF01738">
    <property type="entry name" value="DLH"/>
    <property type="match status" value="1"/>
</dbReference>
<dbReference type="InterPro" id="IPR051049">
    <property type="entry name" value="Dienelactone_hydrolase-like"/>
</dbReference>
<name>A0A9J7BR02_9BACT</name>
<sequence length="261" mass="28054">MAIALIAATGILLWRLQLRHHSEYATITHDGRALRVLVVRAAKPQEDAPVVVMVHEVYGLSDWARNMAGELADEGFTVVAPDLLSGHGPNGGGYGDFASESDVTRAVSDLDPDGVTADLDATVDYARKLPEFKGKVVVVGFSWGGWRTFAFATHRKDLSAAFVFYGTGPADVTTINAPVYGFYAGNDGDVDSTLPATTDAMKAAGRVYKPVMYDGADHGFMRLGDARNASEDNKRARYLAFRLLVGVLNGIGREEKISPTS</sequence>
<gene>
    <name evidence="2" type="ORF">MOP44_05010</name>
</gene>
<evidence type="ECO:0000313" key="3">
    <source>
        <dbReference type="Proteomes" id="UP001059380"/>
    </source>
</evidence>
<protein>
    <submittedName>
        <fullName evidence="2">Dienelactone hydrolase family protein</fullName>
    </submittedName>
</protein>
<dbReference type="Proteomes" id="UP001059380">
    <property type="component" value="Chromosome"/>
</dbReference>
<dbReference type="EMBL" id="CP093313">
    <property type="protein sequence ID" value="UWZ85300.1"/>
    <property type="molecule type" value="Genomic_DNA"/>
</dbReference>
<dbReference type="AlphaFoldDB" id="A0A9J7BR02"/>
<organism evidence="2 3">
    <name type="scientific">Occallatibacter riparius</name>
    <dbReference type="NCBI Taxonomy" id="1002689"/>
    <lineage>
        <taxon>Bacteria</taxon>
        <taxon>Pseudomonadati</taxon>
        <taxon>Acidobacteriota</taxon>
        <taxon>Terriglobia</taxon>
        <taxon>Terriglobales</taxon>
        <taxon>Acidobacteriaceae</taxon>
        <taxon>Occallatibacter</taxon>
    </lineage>
</organism>
<dbReference type="PANTHER" id="PTHR46623:SF6">
    <property type="entry name" value="ALPHA_BETA-HYDROLASES SUPERFAMILY PROTEIN"/>
    <property type="match status" value="1"/>
</dbReference>
<dbReference type="SUPFAM" id="SSF53474">
    <property type="entry name" value="alpha/beta-Hydrolases"/>
    <property type="match status" value="1"/>
</dbReference>
<evidence type="ECO:0000313" key="2">
    <source>
        <dbReference type="EMBL" id="UWZ85300.1"/>
    </source>
</evidence>
<proteinExistence type="predicted"/>
<dbReference type="KEGG" id="orp:MOP44_05010"/>
<dbReference type="PANTHER" id="PTHR46623">
    <property type="entry name" value="CARBOXYMETHYLENEBUTENOLIDASE-RELATED"/>
    <property type="match status" value="1"/>
</dbReference>
<dbReference type="InterPro" id="IPR029058">
    <property type="entry name" value="AB_hydrolase_fold"/>
</dbReference>
<feature type="domain" description="Dienelactone hydrolase" evidence="1">
    <location>
        <begin position="41"/>
        <end position="240"/>
    </location>
</feature>
<reference evidence="2" key="1">
    <citation type="submission" date="2021-04" db="EMBL/GenBank/DDBJ databases">
        <title>Phylogenetic analysis of Acidobacteriaceae.</title>
        <authorList>
            <person name="Qiu L."/>
            <person name="Zhang Q."/>
        </authorList>
    </citation>
    <scope>NUCLEOTIDE SEQUENCE</scope>
    <source>
        <strain evidence="2">DSM 25168</strain>
    </source>
</reference>
<keyword evidence="3" id="KW-1185">Reference proteome</keyword>
<evidence type="ECO:0000259" key="1">
    <source>
        <dbReference type="Pfam" id="PF01738"/>
    </source>
</evidence>
<keyword evidence="2" id="KW-0378">Hydrolase</keyword>
<accession>A0A9J7BR02</accession>
<dbReference type="GO" id="GO:0016787">
    <property type="term" value="F:hydrolase activity"/>
    <property type="evidence" value="ECO:0007669"/>
    <property type="project" value="UniProtKB-KW"/>
</dbReference>